<feature type="non-terminal residue" evidence="1">
    <location>
        <position position="1"/>
    </location>
</feature>
<evidence type="ECO:0000313" key="1">
    <source>
        <dbReference type="EMBL" id="KAI4830658.1"/>
    </source>
</evidence>
<gene>
    <name evidence="1" type="ORF">KUCAC02_002274</name>
</gene>
<dbReference type="Proteomes" id="UP001057452">
    <property type="component" value="Chromosome 3"/>
</dbReference>
<feature type="non-terminal residue" evidence="1">
    <location>
        <position position="203"/>
    </location>
</feature>
<accession>A0ACB9XUJ4</accession>
<reference evidence="1" key="1">
    <citation type="submission" date="2022-05" db="EMBL/GenBank/DDBJ databases">
        <title>Chromosome-level genome of Chaenocephalus aceratus.</title>
        <authorList>
            <person name="Park H."/>
        </authorList>
    </citation>
    <scope>NUCLEOTIDE SEQUENCE</scope>
    <source>
        <strain evidence="1">KU_202001</strain>
    </source>
</reference>
<organism evidence="1 2">
    <name type="scientific">Chaenocephalus aceratus</name>
    <name type="common">Blackfin icefish</name>
    <name type="synonym">Chaenichthys aceratus</name>
    <dbReference type="NCBI Taxonomy" id="36190"/>
    <lineage>
        <taxon>Eukaryota</taxon>
        <taxon>Metazoa</taxon>
        <taxon>Chordata</taxon>
        <taxon>Craniata</taxon>
        <taxon>Vertebrata</taxon>
        <taxon>Euteleostomi</taxon>
        <taxon>Actinopterygii</taxon>
        <taxon>Neopterygii</taxon>
        <taxon>Teleostei</taxon>
        <taxon>Neoteleostei</taxon>
        <taxon>Acanthomorphata</taxon>
        <taxon>Eupercaria</taxon>
        <taxon>Perciformes</taxon>
        <taxon>Notothenioidei</taxon>
        <taxon>Channichthyidae</taxon>
        <taxon>Chaenocephalus</taxon>
    </lineage>
</organism>
<evidence type="ECO:0000313" key="2">
    <source>
        <dbReference type="Proteomes" id="UP001057452"/>
    </source>
</evidence>
<dbReference type="EMBL" id="CM043787">
    <property type="protein sequence ID" value="KAI4830658.1"/>
    <property type="molecule type" value="Genomic_DNA"/>
</dbReference>
<keyword evidence="2" id="KW-1185">Reference proteome</keyword>
<proteinExistence type="predicted"/>
<sequence length="203" mass="22199">HIYLYMLFQFHHPSTTSAAPSHSLTPAVHPLPAPTLQAASEAAQFLGHGGGGDLCESWFWGTADRSWGEGAVALELEDGPIKTSQSVQSKLPGDPPKPPWTRFTELQFVPVCRTQLDHHMLTVTQCSMGYGHHSMLRAPLLPGSESRLRRYKSQHSPDTDLTRPGHGPDTDLTEHLKPPGSTVPKPMGGHNVSQQLRPLDEPV</sequence>
<name>A0ACB9XUJ4_CHAAC</name>
<comment type="caution">
    <text evidence="1">The sequence shown here is derived from an EMBL/GenBank/DDBJ whole genome shotgun (WGS) entry which is preliminary data.</text>
</comment>
<protein>
    <submittedName>
        <fullName evidence="1">Uncharacterized protein</fullName>
    </submittedName>
</protein>